<dbReference type="GO" id="GO:0071770">
    <property type="term" value="P:DIM/DIP cell wall layer assembly"/>
    <property type="evidence" value="ECO:0007669"/>
    <property type="project" value="TreeGrafter"/>
</dbReference>
<dbReference type="GO" id="GO:0005737">
    <property type="term" value="C:cytoplasm"/>
    <property type="evidence" value="ECO:0007669"/>
    <property type="project" value="TreeGrafter"/>
</dbReference>
<feature type="region of interest" description="Disordered" evidence="5">
    <location>
        <begin position="193"/>
        <end position="217"/>
    </location>
</feature>
<evidence type="ECO:0000256" key="3">
    <source>
        <dbReference type="ARBA" id="ARBA00022679"/>
    </source>
</evidence>
<accession>A0A1V3XL43</accession>
<dbReference type="PANTHER" id="PTHR43775">
    <property type="entry name" value="FATTY ACID SYNTHASE"/>
    <property type="match status" value="1"/>
</dbReference>
<dbReference type="GO" id="GO:0006633">
    <property type="term" value="P:fatty acid biosynthetic process"/>
    <property type="evidence" value="ECO:0007669"/>
    <property type="project" value="TreeGrafter"/>
</dbReference>
<protein>
    <submittedName>
        <fullName evidence="8">Phosphopantetheine attachment site family protein</fullName>
    </submittedName>
</protein>
<evidence type="ECO:0000259" key="7">
    <source>
        <dbReference type="PROSITE" id="PS52004"/>
    </source>
</evidence>
<dbReference type="GO" id="GO:0004312">
    <property type="term" value="F:fatty acid synthase activity"/>
    <property type="evidence" value="ECO:0007669"/>
    <property type="project" value="TreeGrafter"/>
</dbReference>
<dbReference type="InterPro" id="IPR020841">
    <property type="entry name" value="PKS_Beta-ketoAc_synthase_dom"/>
</dbReference>
<evidence type="ECO:0000256" key="1">
    <source>
        <dbReference type="ARBA" id="ARBA00022450"/>
    </source>
</evidence>
<dbReference type="Gene3D" id="3.40.47.10">
    <property type="match status" value="1"/>
</dbReference>
<feature type="domain" description="Carrier" evidence="6">
    <location>
        <begin position="1"/>
        <end position="69"/>
    </location>
</feature>
<feature type="region of interest" description="Disordered" evidence="5">
    <location>
        <begin position="122"/>
        <end position="144"/>
    </location>
</feature>
<dbReference type="InterPro" id="IPR050091">
    <property type="entry name" value="PKS_NRPS_Biosynth_Enz"/>
</dbReference>
<dbReference type="PROSITE" id="PS50075">
    <property type="entry name" value="CARRIER"/>
    <property type="match status" value="1"/>
</dbReference>
<dbReference type="Proteomes" id="UP000188532">
    <property type="component" value="Unassembled WGS sequence"/>
</dbReference>
<keyword evidence="3" id="KW-0808">Transferase</keyword>
<dbReference type="SMART" id="SM01294">
    <property type="entry name" value="PKS_PP_betabranch"/>
    <property type="match status" value="1"/>
</dbReference>
<dbReference type="Pfam" id="PF00550">
    <property type="entry name" value="PP-binding"/>
    <property type="match status" value="1"/>
</dbReference>
<dbReference type="SUPFAM" id="SSF53901">
    <property type="entry name" value="Thiolase-like"/>
    <property type="match status" value="1"/>
</dbReference>
<evidence type="ECO:0000259" key="6">
    <source>
        <dbReference type="PROSITE" id="PS50075"/>
    </source>
</evidence>
<comment type="caution">
    <text evidence="8">The sequence shown here is derived from an EMBL/GenBank/DDBJ whole genome shotgun (WGS) entry which is preliminary data.</text>
</comment>
<dbReference type="PANTHER" id="PTHR43775:SF37">
    <property type="entry name" value="SI:DKEY-61P9.11"/>
    <property type="match status" value="1"/>
</dbReference>
<dbReference type="EMBL" id="MVBN01000002">
    <property type="protein sequence ID" value="OOK79925.1"/>
    <property type="molecule type" value="Genomic_DNA"/>
</dbReference>
<dbReference type="InterPro" id="IPR014030">
    <property type="entry name" value="Ketoacyl_synth_N"/>
</dbReference>
<dbReference type="GO" id="GO:0031177">
    <property type="term" value="F:phosphopantetheine binding"/>
    <property type="evidence" value="ECO:0007669"/>
    <property type="project" value="InterPro"/>
</dbReference>
<feature type="domain" description="Ketosynthase family 3 (KS3)" evidence="7">
    <location>
        <begin position="90"/>
        <end position="217"/>
    </location>
</feature>
<dbReference type="InterPro" id="IPR009081">
    <property type="entry name" value="PP-bd_ACP"/>
</dbReference>
<sequence>MISRFAQELGLPATEIDTSVPFAHYGLDSVRAIRLTSALETWLGCELSPTVTYEHPTIDLLSKYMAAQQCSDAPTDIPAAVAEDGATGIAEPIAVIGIGCRFPGADGPAAFWQLLRDGVDAVTETPPDRRDPDASGNGGTRRGGFLEQIDRFDANFFGISPHEAGRMDPGNACFSKWRGRLWKTPGRCRSGSPAVAPACSSASRPTTTAACSMAGPR</sequence>
<dbReference type="Pfam" id="PF00109">
    <property type="entry name" value="ketoacyl-synt"/>
    <property type="match status" value="1"/>
</dbReference>
<reference evidence="8 9" key="1">
    <citation type="submission" date="2017-02" db="EMBL/GenBank/DDBJ databases">
        <title>Complete genome sequences of Mycobacterium kansasii strains isolated from rhesus macaques.</title>
        <authorList>
            <person name="Panda A."/>
            <person name="Nagaraj S."/>
            <person name="Zhao X."/>
            <person name="Tettelin H."/>
            <person name="Detolla L.J."/>
        </authorList>
    </citation>
    <scope>NUCLEOTIDE SEQUENCE [LARGE SCALE GENOMIC DNA]</scope>
    <source>
        <strain evidence="8 9">11-3469</strain>
    </source>
</reference>
<evidence type="ECO:0000256" key="2">
    <source>
        <dbReference type="ARBA" id="ARBA00022553"/>
    </source>
</evidence>
<keyword evidence="4" id="KW-0511">Multifunctional enzyme</keyword>
<dbReference type="InterPro" id="IPR020806">
    <property type="entry name" value="PKS_PP-bd"/>
</dbReference>
<dbReference type="InterPro" id="IPR036736">
    <property type="entry name" value="ACP-like_sf"/>
</dbReference>
<gene>
    <name evidence="8" type="ORF">BZL29_2689</name>
</gene>
<proteinExistence type="predicted"/>
<dbReference type="GO" id="GO:0005886">
    <property type="term" value="C:plasma membrane"/>
    <property type="evidence" value="ECO:0007669"/>
    <property type="project" value="TreeGrafter"/>
</dbReference>
<feature type="compositionally biased region" description="Low complexity" evidence="5">
    <location>
        <begin position="193"/>
        <end position="205"/>
    </location>
</feature>
<dbReference type="Gene3D" id="1.10.1200.10">
    <property type="entry name" value="ACP-like"/>
    <property type="match status" value="1"/>
</dbReference>
<dbReference type="AlphaFoldDB" id="A0A1V3XL43"/>
<keyword evidence="2" id="KW-0597">Phosphoprotein</keyword>
<keyword evidence="1" id="KW-0596">Phosphopantetheine</keyword>
<dbReference type="PROSITE" id="PS00012">
    <property type="entry name" value="PHOSPHOPANTETHEINE"/>
    <property type="match status" value="1"/>
</dbReference>
<evidence type="ECO:0000313" key="8">
    <source>
        <dbReference type="EMBL" id="OOK79925.1"/>
    </source>
</evidence>
<evidence type="ECO:0000313" key="9">
    <source>
        <dbReference type="Proteomes" id="UP000188532"/>
    </source>
</evidence>
<evidence type="ECO:0000256" key="4">
    <source>
        <dbReference type="ARBA" id="ARBA00023268"/>
    </source>
</evidence>
<organism evidence="8 9">
    <name type="scientific">Mycobacterium kansasii</name>
    <dbReference type="NCBI Taxonomy" id="1768"/>
    <lineage>
        <taxon>Bacteria</taxon>
        <taxon>Bacillati</taxon>
        <taxon>Actinomycetota</taxon>
        <taxon>Actinomycetes</taxon>
        <taxon>Mycobacteriales</taxon>
        <taxon>Mycobacteriaceae</taxon>
        <taxon>Mycobacterium</taxon>
    </lineage>
</organism>
<evidence type="ECO:0000256" key="5">
    <source>
        <dbReference type="SAM" id="MobiDB-lite"/>
    </source>
</evidence>
<dbReference type="SMART" id="SM00823">
    <property type="entry name" value="PKS_PP"/>
    <property type="match status" value="1"/>
</dbReference>
<dbReference type="InterPro" id="IPR016039">
    <property type="entry name" value="Thiolase-like"/>
</dbReference>
<name>A0A1V3XL43_MYCKA</name>
<dbReference type="SUPFAM" id="SSF47336">
    <property type="entry name" value="ACP-like"/>
    <property type="match status" value="1"/>
</dbReference>
<dbReference type="PROSITE" id="PS52004">
    <property type="entry name" value="KS3_2"/>
    <property type="match status" value="1"/>
</dbReference>
<dbReference type="InterPro" id="IPR006162">
    <property type="entry name" value="Ppantetheine_attach_site"/>
</dbReference>